<evidence type="ECO:0000313" key="2">
    <source>
        <dbReference type="Proteomes" id="UP000283458"/>
    </source>
</evidence>
<comment type="caution">
    <text evidence="1">The sequence shown here is derived from an EMBL/GenBank/DDBJ whole genome shotgun (WGS) entry which is preliminary data.</text>
</comment>
<organism evidence="1 2">
    <name type="scientific">Azospirillum cavernae</name>
    <dbReference type="NCBI Taxonomy" id="2320860"/>
    <lineage>
        <taxon>Bacteria</taxon>
        <taxon>Pseudomonadati</taxon>
        <taxon>Pseudomonadota</taxon>
        <taxon>Alphaproteobacteria</taxon>
        <taxon>Rhodospirillales</taxon>
        <taxon>Azospirillaceae</taxon>
        <taxon>Azospirillum</taxon>
    </lineage>
</organism>
<gene>
    <name evidence="1" type="ORF">D3877_29090</name>
</gene>
<reference evidence="1 2" key="1">
    <citation type="submission" date="2018-09" db="EMBL/GenBank/DDBJ databases">
        <authorList>
            <person name="Zhu H."/>
        </authorList>
    </citation>
    <scope>NUCLEOTIDE SEQUENCE [LARGE SCALE GENOMIC DNA]</scope>
    <source>
        <strain evidence="1 2">K2W22B-5</strain>
    </source>
</reference>
<evidence type="ECO:0000313" key="1">
    <source>
        <dbReference type="EMBL" id="RJF76443.1"/>
    </source>
</evidence>
<protein>
    <submittedName>
        <fullName evidence="1">Uncharacterized protein</fullName>
    </submittedName>
</protein>
<dbReference type="EMBL" id="QYUL01000008">
    <property type="protein sequence ID" value="RJF76443.1"/>
    <property type="molecule type" value="Genomic_DNA"/>
</dbReference>
<dbReference type="AlphaFoldDB" id="A0A418VJZ3"/>
<dbReference type="RefSeq" id="WP_119834291.1">
    <property type="nucleotide sequence ID" value="NZ_QYUL01000008.1"/>
</dbReference>
<accession>A0A418VJZ3</accession>
<dbReference type="Proteomes" id="UP000283458">
    <property type="component" value="Unassembled WGS sequence"/>
</dbReference>
<proteinExistence type="predicted"/>
<name>A0A418VJZ3_9PROT</name>
<keyword evidence="2" id="KW-1185">Reference proteome</keyword>
<sequence>MIGDGTIDFDVHEDDFENGIEGHVNSGRDDVLYAAEAAGYDCALAREVAEEYVSVATEVLREAWAVAQADVINMINNALRDERYIVRSVTEQHVDLHVADGQAGFGYAEVVLTAPGLPTITVQGEATFLVPDGANQVDDADVEVEENTGIDPEERITVVGLSGSSGREIVHEVIRNHAFEKAMKGIVKKAIETVIERRSASLDEGYPTL</sequence>